<proteinExistence type="predicted"/>
<dbReference type="Gene3D" id="2.60.40.10">
    <property type="entry name" value="Immunoglobulins"/>
    <property type="match status" value="1"/>
</dbReference>
<dbReference type="EMBL" id="FNGS01000005">
    <property type="protein sequence ID" value="SDM19057.1"/>
    <property type="molecule type" value="Genomic_DNA"/>
</dbReference>
<dbReference type="Proteomes" id="UP000198901">
    <property type="component" value="Unassembled WGS sequence"/>
</dbReference>
<evidence type="ECO:0000313" key="2">
    <source>
        <dbReference type="Proteomes" id="UP000198901"/>
    </source>
</evidence>
<evidence type="ECO:0008006" key="3">
    <source>
        <dbReference type="Google" id="ProtNLM"/>
    </source>
</evidence>
<organism evidence="1 2">
    <name type="scientific">Siphonobacter aquaeclarae</name>
    <dbReference type="NCBI Taxonomy" id="563176"/>
    <lineage>
        <taxon>Bacteria</taxon>
        <taxon>Pseudomonadati</taxon>
        <taxon>Bacteroidota</taxon>
        <taxon>Cytophagia</taxon>
        <taxon>Cytophagales</taxon>
        <taxon>Cytophagaceae</taxon>
        <taxon>Siphonobacter</taxon>
    </lineage>
</organism>
<dbReference type="RefSeq" id="WP_093203198.1">
    <property type="nucleotide sequence ID" value="NZ_FNGS01000005.1"/>
</dbReference>
<accession>A0A1G9R8A6</accession>
<evidence type="ECO:0000313" key="1">
    <source>
        <dbReference type="EMBL" id="SDM19057.1"/>
    </source>
</evidence>
<dbReference type="OrthoDB" id="903507at2"/>
<protein>
    <recommendedName>
        <fullName evidence="3">Por secretion system C-terminal sorting domain-containing protein</fullName>
    </recommendedName>
</protein>
<name>A0A1G9R8A6_9BACT</name>
<reference evidence="1 2" key="1">
    <citation type="submission" date="2016-10" db="EMBL/GenBank/DDBJ databases">
        <authorList>
            <person name="de Groot N.N."/>
        </authorList>
    </citation>
    <scope>NUCLEOTIDE SEQUENCE [LARGE SCALE GENOMIC DNA]</scope>
    <source>
        <strain evidence="1 2">DSM 21668</strain>
    </source>
</reference>
<gene>
    <name evidence="1" type="ORF">SAMN04488090_2773</name>
</gene>
<sequence length="1427" mass="151049">MFRHLSSLILVMLGVACYGQSIQLSPLPANVCTNVPLTFTTSGSFGSDNVFKAVFEDVWSAQKTEVTPVQNNGVWSIQIPDALSATGDFYLTVSSTSPVVSIRQTINRISSVPTVSIVSVNPTHANPGQPVQLEFLARAGSGYATVVLNDGSQLQVQTGPKDLRSIQTLIAPNQSVVYSIASVANYCGNGTGSGSASLTIGDTPARVTGVFPGTLCRGSSFYISLSLPAGKTIADGTPFLVKLWLKNPDITPPAELSNSFDTDGIWENGRIKSTIPPNIPTQNSFYVQAMSSDGQVTAEVLPTPVKVSPAGQIQIETRTAEALPGQQFAITPTITGLAPFSITWSNGASTAGEPLNFPIGLIQTASFQVSGFQSGCEKSTIIPGTATYPVPPGIRIDTIPQNLFCPGDQIRLPISSNISPTAATEYWVDFYGELPNQGIQLRTSVKATNVGGRTLLLTAPSIVVYQGISDRRFFLKVRTLSPATDGYMRVNQFLFLNSLPRPLFLDWETVTVNAPRNVTLNYYDMGGGPSKITLTTGDVVPIECKACIAATAVQYIYKSGTVGVVSATNTCGTTTIPNPVLAGPPIGNGVVIDSVDQFPCPGATKVWFHTYGNITPGLTWSVYGTTKYASSDASAVFDTLLASGTTSPLSIQLPRSMQIRVSSGTVVSNIKRIYPTSPPSMSIDRSGSYVNDSPGIFQKDADAREAMSVLNGERLTLAVNPSTNFKPYRFTLTDGIKDYPQDADIRQYARLYPIPNQVSTFRVKEVSNACGQGTASGPPFTVTAMPFRIMAPELIASKVVNLCPGTTFSTVFVTQPMAPAGTQFAFEIAAKSDSVYHELGTTTSSPLAVRIPDNLAPGEYYFRIKDKNSPARTAILRALVQAKPVAALTLITPANGQLVYGQQARFRVTIAGTLPARLLFSNRVSKWYASADSVFVLKPAQNTSFGIESLVNTCGYGAANSLTSLIVKPNILVSNVKVTFACGGSTLGFTVDAGGNFGGITQADVKLLSSAGTSYAVSSCPLAAGTYFFPIPTGIPSGTYQLVLETPVVTSAPAELTLVQPGSPPVVAQAIGMHCENGVGVPNGTASAAFRLAGAGPFKMELKRSEEPESAYVYKGTVSESSVLMSLSVNTAYDVRVTDNCGLTAVSQFTTAPVPQLQPTPSTPPCLGQAYTLSLPGISGAYSWTKDGQELSTNNSLSFANYSGTNDGVYQYRASLAVSCVIRQGQVTLTGVTCDGPLPVTLAYFSAKAAECTAVLDWSTTSEENASAFVIERSVSATPALFGPVGQLSVRGSGSRYAFTQRDLSPDTYYYRLKMVDRDGTAVYSKTASVAVGCNGFKARPVSVYPNPTTSSPVVYLSLNAPVYRGTGSIRVVNTSGQQVAVRDILIDQENSVWAIQDLLKNTRGPLVIHVETAGGRSLGSVRIHAD</sequence>
<dbReference type="PROSITE" id="PS51257">
    <property type="entry name" value="PROKAR_LIPOPROTEIN"/>
    <property type="match status" value="1"/>
</dbReference>
<dbReference type="STRING" id="563176.SAMN04488090_2773"/>
<dbReference type="InterPro" id="IPR013783">
    <property type="entry name" value="Ig-like_fold"/>
</dbReference>
<keyword evidence="2" id="KW-1185">Reference proteome</keyword>